<keyword evidence="11" id="KW-1185">Reference proteome</keyword>
<dbReference type="PANTHER" id="PTHR30629:SF2">
    <property type="entry name" value="PROPHAGE INTEGRASE INTS-RELATED"/>
    <property type="match status" value="1"/>
</dbReference>
<reference evidence="8 11" key="2">
    <citation type="submission" date="2019-07" db="EMBL/GenBank/DDBJ databases">
        <title>Whole genome shotgun sequence of Halolactibacillus miurensis NBRC 100873.</title>
        <authorList>
            <person name="Hosoyama A."/>
            <person name="Uohara A."/>
            <person name="Ohji S."/>
            <person name="Ichikawa N."/>
        </authorList>
    </citation>
    <scope>NUCLEOTIDE SEQUENCE [LARGE SCALE GENOMIC DNA]</scope>
    <source>
        <strain evidence="8 11">NBRC 100873</strain>
    </source>
</reference>
<dbReference type="InterPro" id="IPR050808">
    <property type="entry name" value="Phage_Integrase"/>
</dbReference>
<dbReference type="EMBL" id="BJWJ01000041">
    <property type="protein sequence ID" value="GEM05625.1"/>
    <property type="molecule type" value="Genomic_DNA"/>
</dbReference>
<comment type="similarity">
    <text evidence="1">Belongs to the 'phage' integrase family.</text>
</comment>
<keyword evidence="4" id="KW-0233">DNA recombination</keyword>
<name>A0A1I6UTB8_9BACI</name>
<evidence type="ECO:0000256" key="2">
    <source>
        <dbReference type="ARBA" id="ARBA00022908"/>
    </source>
</evidence>
<evidence type="ECO:0000256" key="4">
    <source>
        <dbReference type="ARBA" id="ARBA00023172"/>
    </source>
</evidence>
<dbReference type="InterPro" id="IPR002104">
    <property type="entry name" value="Integrase_catalytic"/>
</dbReference>
<dbReference type="OrthoDB" id="9803188at2"/>
<gene>
    <name evidence="8" type="primary">int</name>
    <name evidence="8" type="ORF">HMI01_26130</name>
    <name evidence="9" type="ORF">SAMN05421668_13316</name>
</gene>
<evidence type="ECO:0000256" key="3">
    <source>
        <dbReference type="ARBA" id="ARBA00023125"/>
    </source>
</evidence>
<dbReference type="PROSITE" id="PS51900">
    <property type="entry name" value="CB"/>
    <property type="match status" value="1"/>
</dbReference>
<dbReference type="RefSeq" id="WP_062323248.1">
    <property type="nucleotide sequence ID" value="NZ_BJWJ01000041.1"/>
</dbReference>
<dbReference type="Proteomes" id="UP000199139">
    <property type="component" value="Unassembled WGS sequence"/>
</dbReference>
<evidence type="ECO:0000259" key="7">
    <source>
        <dbReference type="PROSITE" id="PS51900"/>
    </source>
</evidence>
<dbReference type="GO" id="GO:0006310">
    <property type="term" value="P:DNA recombination"/>
    <property type="evidence" value="ECO:0007669"/>
    <property type="project" value="UniProtKB-KW"/>
</dbReference>
<dbReference type="Pfam" id="PF14659">
    <property type="entry name" value="Phage_int_SAM_3"/>
    <property type="match status" value="1"/>
</dbReference>
<evidence type="ECO:0000313" key="10">
    <source>
        <dbReference type="Proteomes" id="UP000199139"/>
    </source>
</evidence>
<dbReference type="InterPro" id="IPR010998">
    <property type="entry name" value="Integrase_recombinase_N"/>
</dbReference>
<dbReference type="EMBL" id="FPAI01000033">
    <property type="protein sequence ID" value="SFT04640.1"/>
    <property type="molecule type" value="Genomic_DNA"/>
</dbReference>
<dbReference type="GO" id="GO:0003677">
    <property type="term" value="F:DNA binding"/>
    <property type="evidence" value="ECO:0007669"/>
    <property type="project" value="UniProtKB-UniRule"/>
</dbReference>
<dbReference type="GO" id="GO:0015074">
    <property type="term" value="P:DNA integration"/>
    <property type="evidence" value="ECO:0007669"/>
    <property type="project" value="UniProtKB-KW"/>
</dbReference>
<dbReference type="STRING" id="306541.SAMN05421668_13316"/>
<evidence type="ECO:0000313" key="9">
    <source>
        <dbReference type="EMBL" id="SFT04640.1"/>
    </source>
</evidence>
<organism evidence="9 10">
    <name type="scientific">Halolactibacillus miurensis</name>
    <dbReference type="NCBI Taxonomy" id="306541"/>
    <lineage>
        <taxon>Bacteria</taxon>
        <taxon>Bacillati</taxon>
        <taxon>Bacillota</taxon>
        <taxon>Bacilli</taxon>
        <taxon>Bacillales</taxon>
        <taxon>Bacillaceae</taxon>
        <taxon>Halolactibacillus</taxon>
    </lineage>
</organism>
<accession>A0A1I6UTB8</accession>
<dbReference type="Pfam" id="PF14657">
    <property type="entry name" value="Arm-DNA-bind_4"/>
    <property type="match status" value="1"/>
</dbReference>
<feature type="domain" description="Tyr recombinase" evidence="6">
    <location>
        <begin position="159"/>
        <end position="352"/>
    </location>
</feature>
<dbReference type="InterPro" id="IPR044068">
    <property type="entry name" value="CB"/>
</dbReference>
<dbReference type="PANTHER" id="PTHR30629">
    <property type="entry name" value="PROPHAGE INTEGRASE"/>
    <property type="match status" value="1"/>
</dbReference>
<reference evidence="9 10" key="1">
    <citation type="submission" date="2016-10" db="EMBL/GenBank/DDBJ databases">
        <authorList>
            <person name="de Groot N.N."/>
        </authorList>
    </citation>
    <scope>NUCLEOTIDE SEQUENCE [LARGE SCALE GENOMIC DNA]</scope>
    <source>
        <strain evidence="9 10">DSM 17074</strain>
    </source>
</reference>
<dbReference type="Pfam" id="PF00589">
    <property type="entry name" value="Phage_integrase"/>
    <property type="match status" value="1"/>
</dbReference>
<keyword evidence="2" id="KW-0229">DNA integration</keyword>
<protein>
    <submittedName>
        <fullName evidence="8">Integrase</fullName>
    </submittedName>
    <submittedName>
        <fullName evidence="9">Site-specific recombinase XerD</fullName>
    </submittedName>
</protein>
<feature type="domain" description="Core-binding (CB)" evidence="7">
    <location>
        <begin position="55"/>
        <end position="135"/>
    </location>
</feature>
<dbReference type="CDD" id="cd01189">
    <property type="entry name" value="INT_ICEBs1_C_like"/>
    <property type="match status" value="1"/>
</dbReference>
<evidence type="ECO:0000313" key="8">
    <source>
        <dbReference type="EMBL" id="GEM05625.1"/>
    </source>
</evidence>
<dbReference type="InterPro" id="IPR028259">
    <property type="entry name" value="AP2-like_int_N"/>
</dbReference>
<dbReference type="Gene3D" id="1.10.443.10">
    <property type="entry name" value="Intergrase catalytic core"/>
    <property type="match status" value="1"/>
</dbReference>
<evidence type="ECO:0000256" key="1">
    <source>
        <dbReference type="ARBA" id="ARBA00008857"/>
    </source>
</evidence>
<sequence length="363" mass="42529">MASFQKRGNTWQYTVSAKPKNIRKGGFKTKKEAQIAAAQIEGNLSKSVIKSLKPQPFDQYFDNWVKLYKTNISESTKSHYNDTLNVIKDYFANVPIQDITRNDYQLFINQYGSKRAKETVDKLNRHIRSCVKDAVEDMIIPFDFTRKVTLTYKVESKRPDQKHLNYEESKKLKKLVLDRLDQGLGYYIIFLALVTGMRFSEIVGLTRKDFDFKNNVINVDKTWNYKFDDPRFAPTKNHEVRKIKINKATMDLFKPLVKKSTLNINNLVFYSPKSRHQVITNTNVNKLLRSILSELKLKDLTIHGLRHTHASVLLYKKVSINYISERLGHKNLETTWKTYAHILKEMRKEDEDNTIKILDELLV</sequence>
<keyword evidence="3 5" id="KW-0238">DNA-binding</keyword>
<proteinExistence type="inferred from homology"/>
<dbReference type="AlphaFoldDB" id="A0A1I6UTB8"/>
<dbReference type="InterPro" id="IPR013762">
    <property type="entry name" value="Integrase-like_cat_sf"/>
</dbReference>
<dbReference type="Proteomes" id="UP000321773">
    <property type="component" value="Unassembled WGS sequence"/>
</dbReference>
<evidence type="ECO:0000256" key="5">
    <source>
        <dbReference type="PROSITE-ProRule" id="PRU01248"/>
    </source>
</evidence>
<dbReference type="InterPro" id="IPR004107">
    <property type="entry name" value="Integrase_SAM-like_N"/>
</dbReference>
<dbReference type="InterPro" id="IPR011010">
    <property type="entry name" value="DNA_brk_join_enz"/>
</dbReference>
<dbReference type="SUPFAM" id="SSF56349">
    <property type="entry name" value="DNA breaking-rejoining enzymes"/>
    <property type="match status" value="1"/>
</dbReference>
<evidence type="ECO:0000313" key="11">
    <source>
        <dbReference type="Proteomes" id="UP000321773"/>
    </source>
</evidence>
<dbReference type="PROSITE" id="PS51898">
    <property type="entry name" value="TYR_RECOMBINASE"/>
    <property type="match status" value="1"/>
</dbReference>
<dbReference type="Gene3D" id="1.10.150.130">
    <property type="match status" value="1"/>
</dbReference>
<evidence type="ECO:0000259" key="6">
    <source>
        <dbReference type="PROSITE" id="PS51898"/>
    </source>
</evidence>